<evidence type="ECO:0008006" key="5">
    <source>
        <dbReference type="Google" id="ProtNLM"/>
    </source>
</evidence>
<evidence type="ECO:0000256" key="1">
    <source>
        <dbReference type="SAM" id="MobiDB-lite"/>
    </source>
</evidence>
<comment type="caution">
    <text evidence="3">The sequence shown here is derived from an EMBL/GenBank/DDBJ whole genome shotgun (WGS) entry which is preliminary data.</text>
</comment>
<reference evidence="3 4" key="1">
    <citation type="journal article" date="2019" name="Fungal Biol. Biotechnol.">
        <title>Draft genome sequence of fastidious pathogen Ceratobasidium theobromae, which causes vascular-streak dieback in Theobroma cacao.</title>
        <authorList>
            <person name="Ali S.S."/>
            <person name="Asman A."/>
            <person name="Shao J."/>
            <person name="Firmansyah A.P."/>
            <person name="Susilo A.W."/>
            <person name="Rosmana A."/>
            <person name="McMahon P."/>
            <person name="Junaid M."/>
            <person name="Guest D."/>
            <person name="Kheng T.Y."/>
            <person name="Meinhardt L.W."/>
            <person name="Bailey B.A."/>
        </authorList>
    </citation>
    <scope>NUCLEOTIDE SEQUENCE [LARGE SCALE GENOMIC DNA]</scope>
    <source>
        <strain evidence="3 4">CT2</strain>
    </source>
</reference>
<dbReference type="AlphaFoldDB" id="A0A5N5QWG0"/>
<keyword evidence="2" id="KW-0812">Transmembrane</keyword>
<keyword evidence="2" id="KW-0472">Membrane</keyword>
<evidence type="ECO:0000256" key="2">
    <source>
        <dbReference type="SAM" id="Phobius"/>
    </source>
</evidence>
<feature type="region of interest" description="Disordered" evidence="1">
    <location>
        <begin position="169"/>
        <end position="195"/>
    </location>
</feature>
<proteinExistence type="predicted"/>
<dbReference type="OrthoDB" id="3145073at2759"/>
<name>A0A5N5QWG0_9AGAM</name>
<feature type="transmembrane region" description="Helical" evidence="2">
    <location>
        <begin position="12"/>
        <end position="38"/>
    </location>
</feature>
<protein>
    <recommendedName>
        <fullName evidence="5">Transmembrane protein</fullName>
    </recommendedName>
</protein>
<keyword evidence="2" id="KW-1133">Transmembrane helix</keyword>
<evidence type="ECO:0000313" key="3">
    <source>
        <dbReference type="EMBL" id="KAB5596092.1"/>
    </source>
</evidence>
<dbReference type="EMBL" id="SSOP01000003">
    <property type="protein sequence ID" value="KAB5596092.1"/>
    <property type="molecule type" value="Genomic_DNA"/>
</dbReference>
<accession>A0A5N5QWG0</accession>
<feature type="transmembrane region" description="Helical" evidence="2">
    <location>
        <begin position="44"/>
        <end position="64"/>
    </location>
</feature>
<dbReference type="Proteomes" id="UP000383932">
    <property type="component" value="Unassembled WGS sequence"/>
</dbReference>
<keyword evidence="4" id="KW-1185">Reference proteome</keyword>
<gene>
    <name evidence="3" type="ORF">CTheo_364</name>
</gene>
<organism evidence="3 4">
    <name type="scientific">Ceratobasidium theobromae</name>
    <dbReference type="NCBI Taxonomy" id="1582974"/>
    <lineage>
        <taxon>Eukaryota</taxon>
        <taxon>Fungi</taxon>
        <taxon>Dikarya</taxon>
        <taxon>Basidiomycota</taxon>
        <taxon>Agaricomycotina</taxon>
        <taxon>Agaricomycetes</taxon>
        <taxon>Cantharellales</taxon>
        <taxon>Ceratobasidiaceae</taxon>
        <taxon>Ceratobasidium</taxon>
    </lineage>
</organism>
<sequence>MVPPRSAPCRGFVLFLIRFLRFILALYNVGLSIATIAISGIVGQVGGIIACIYIIPAAFALLALELGIFKFRTCISLFRREVQPSRIIALQFLSAVHMGVTWVNSDLFIAACVLFGLSVGLMNLIGLYCLLWGGQLEEETGVCSTSAKSHDLYLMSADEEALLFSTGKGDEESHLTGRGSEDSASGSGAKISVVE</sequence>
<feature type="transmembrane region" description="Helical" evidence="2">
    <location>
        <begin position="108"/>
        <end position="131"/>
    </location>
</feature>
<feature type="compositionally biased region" description="Basic and acidic residues" evidence="1">
    <location>
        <begin position="169"/>
        <end position="181"/>
    </location>
</feature>
<evidence type="ECO:0000313" key="4">
    <source>
        <dbReference type="Proteomes" id="UP000383932"/>
    </source>
</evidence>